<evidence type="ECO:0000313" key="2">
    <source>
        <dbReference type="Proteomes" id="UP001558652"/>
    </source>
</evidence>
<evidence type="ECO:0000313" key="1">
    <source>
        <dbReference type="EMBL" id="KAL1130402.1"/>
    </source>
</evidence>
<protein>
    <submittedName>
        <fullName evidence="1">Uncharacterized protein</fullName>
    </submittedName>
</protein>
<sequence length="122" mass="12802">MCSKSSIISPPIAVTPATVVASQSHGVTAPSHPEVRAAPAWTRVCVDPVSTSTFALHPAHWMIGSPFLPLLWWVAPPLRLALSLHAPYAKAGAFADDGVFRRAATAAYDLLLCLFAARGTGA</sequence>
<dbReference type="Proteomes" id="UP001558652">
    <property type="component" value="Unassembled WGS sequence"/>
</dbReference>
<reference evidence="1 2" key="1">
    <citation type="submission" date="2024-07" db="EMBL/GenBank/DDBJ databases">
        <title>Chromosome-level genome assembly of the water stick insect Ranatra chinensis (Heteroptera: Nepidae).</title>
        <authorList>
            <person name="Liu X."/>
        </authorList>
    </citation>
    <scope>NUCLEOTIDE SEQUENCE [LARGE SCALE GENOMIC DNA]</scope>
    <source>
        <strain evidence="1">Cailab_2021Rc</strain>
        <tissue evidence="1">Muscle</tissue>
    </source>
</reference>
<comment type="caution">
    <text evidence="1">The sequence shown here is derived from an EMBL/GenBank/DDBJ whole genome shotgun (WGS) entry which is preliminary data.</text>
</comment>
<dbReference type="EMBL" id="JBFDAA010000008">
    <property type="protein sequence ID" value="KAL1130402.1"/>
    <property type="molecule type" value="Genomic_DNA"/>
</dbReference>
<keyword evidence="2" id="KW-1185">Reference proteome</keyword>
<dbReference type="AlphaFoldDB" id="A0ABD0YUZ4"/>
<gene>
    <name evidence="1" type="ORF">AAG570_013340</name>
</gene>
<organism evidence="1 2">
    <name type="scientific">Ranatra chinensis</name>
    <dbReference type="NCBI Taxonomy" id="642074"/>
    <lineage>
        <taxon>Eukaryota</taxon>
        <taxon>Metazoa</taxon>
        <taxon>Ecdysozoa</taxon>
        <taxon>Arthropoda</taxon>
        <taxon>Hexapoda</taxon>
        <taxon>Insecta</taxon>
        <taxon>Pterygota</taxon>
        <taxon>Neoptera</taxon>
        <taxon>Paraneoptera</taxon>
        <taxon>Hemiptera</taxon>
        <taxon>Heteroptera</taxon>
        <taxon>Panheteroptera</taxon>
        <taxon>Nepomorpha</taxon>
        <taxon>Nepidae</taxon>
        <taxon>Ranatrinae</taxon>
        <taxon>Ranatra</taxon>
    </lineage>
</organism>
<name>A0ABD0YUZ4_9HEMI</name>
<accession>A0ABD0YUZ4</accession>
<proteinExistence type="predicted"/>